<name>A0A0C1D3Y4_9FLAO</name>
<keyword evidence="1" id="KW-1133">Transmembrane helix</keyword>
<protein>
    <submittedName>
        <fullName evidence="2">Uncharacterized protein</fullName>
    </submittedName>
</protein>
<evidence type="ECO:0000256" key="1">
    <source>
        <dbReference type="SAM" id="Phobius"/>
    </source>
</evidence>
<feature type="transmembrane region" description="Helical" evidence="1">
    <location>
        <begin position="17"/>
        <end position="34"/>
    </location>
</feature>
<keyword evidence="1" id="KW-0812">Transmembrane</keyword>
<reference evidence="2 3" key="1">
    <citation type="submission" date="2014-10" db="EMBL/GenBank/DDBJ databases">
        <title>Kaistella jeonii genome.</title>
        <authorList>
            <person name="Clayton J.T."/>
            <person name="Newman J.D."/>
        </authorList>
    </citation>
    <scope>NUCLEOTIDE SEQUENCE [LARGE SCALE GENOMIC DNA]</scope>
    <source>
        <strain evidence="2 3">DSM 17048</strain>
    </source>
</reference>
<organism evidence="2 3">
    <name type="scientific">Kaistella jeonii</name>
    <dbReference type="NCBI Taxonomy" id="266749"/>
    <lineage>
        <taxon>Bacteria</taxon>
        <taxon>Pseudomonadati</taxon>
        <taxon>Bacteroidota</taxon>
        <taxon>Flavobacteriia</taxon>
        <taxon>Flavobacteriales</taxon>
        <taxon>Weeksellaceae</taxon>
        <taxon>Chryseobacterium group</taxon>
        <taxon>Kaistella</taxon>
    </lineage>
</organism>
<gene>
    <name evidence="2" type="ORF">OA86_10740</name>
</gene>
<dbReference type="EMBL" id="JSYL01000007">
    <property type="protein sequence ID" value="KIA88500.1"/>
    <property type="molecule type" value="Genomic_DNA"/>
</dbReference>
<sequence>MLGDASASSAQVDDGCLSYLYVIGSAFFFIRLALEESETTQMMKKSAFLLKANPLKKSDMKCFFCTMYNVGCMILRVVEVEDEFFHDLEHEG</sequence>
<evidence type="ECO:0000313" key="3">
    <source>
        <dbReference type="Proteomes" id="UP000031473"/>
    </source>
</evidence>
<accession>A0A0C1D3Y4</accession>
<keyword evidence="1" id="KW-0472">Membrane</keyword>
<dbReference type="Proteomes" id="UP000031473">
    <property type="component" value="Unassembled WGS sequence"/>
</dbReference>
<comment type="caution">
    <text evidence="2">The sequence shown here is derived from an EMBL/GenBank/DDBJ whole genome shotgun (WGS) entry which is preliminary data.</text>
</comment>
<keyword evidence="3" id="KW-1185">Reference proteome</keyword>
<evidence type="ECO:0000313" key="2">
    <source>
        <dbReference type="EMBL" id="KIA88500.1"/>
    </source>
</evidence>
<dbReference type="AlphaFoldDB" id="A0A0C1D3Y4"/>
<proteinExistence type="predicted"/>